<evidence type="ECO:0000256" key="2">
    <source>
        <dbReference type="ARBA" id="ARBA00022729"/>
    </source>
</evidence>
<keyword evidence="2" id="KW-0732">Signal</keyword>
<dbReference type="PANTHER" id="PTHR33227:SF18">
    <property type="entry name" value="STIGMA-SPECIFIC STIG1-LIKE PROTEIN 3"/>
    <property type="match status" value="1"/>
</dbReference>
<evidence type="ECO:0000313" key="4">
    <source>
        <dbReference type="EMBL" id="KAG6413132.1"/>
    </source>
</evidence>
<comment type="similarity">
    <text evidence="1">Belongs to the STIG1 family.</text>
</comment>
<reference evidence="4" key="2">
    <citation type="submission" date="2020-08" db="EMBL/GenBank/DDBJ databases">
        <title>Plant Genome Project.</title>
        <authorList>
            <person name="Zhang R.-G."/>
        </authorList>
    </citation>
    <scope>NUCLEOTIDE SEQUENCE</scope>
    <source>
        <strain evidence="4">Huo1</strain>
        <tissue evidence="4">Leaf</tissue>
    </source>
</reference>
<feature type="region of interest" description="Disordered" evidence="3">
    <location>
        <begin position="1"/>
        <end position="27"/>
    </location>
</feature>
<name>A0A8X8ZPH4_SALSN</name>
<comment type="caution">
    <text evidence="4">The sequence shown here is derived from an EMBL/GenBank/DDBJ whole genome shotgun (WGS) entry which is preliminary data.</text>
</comment>
<dbReference type="Pfam" id="PF04885">
    <property type="entry name" value="Stig1"/>
    <property type="match status" value="1"/>
</dbReference>
<protein>
    <recommendedName>
        <fullName evidence="6">Stigma-specific protein Stig1</fullName>
    </recommendedName>
</protein>
<dbReference type="Proteomes" id="UP000298416">
    <property type="component" value="Unassembled WGS sequence"/>
</dbReference>
<dbReference type="AlphaFoldDB" id="A0A8X8ZPH4"/>
<dbReference type="PANTHER" id="PTHR33227">
    <property type="entry name" value="STIGMA-SPECIFIC STIG1-LIKE PROTEIN 3"/>
    <property type="match status" value="1"/>
</dbReference>
<sequence length="126" mass="13613">MAVTLILTAKTTDPAPPSRAPHSKPAATARVSRFLQTKEKNPRAADHCKKDNDVCLEGGGNATCCNNKCLDLQYDDKNCGSCKKKCAFTEKCCRGECVQLVSDKRHCGACGNKCKSLCLYGTCDYA</sequence>
<dbReference type="InterPro" id="IPR006969">
    <property type="entry name" value="Stig-like"/>
</dbReference>
<keyword evidence="5" id="KW-1185">Reference proteome</keyword>
<gene>
    <name evidence="4" type="ORF">SASPL_125834</name>
</gene>
<evidence type="ECO:0000313" key="5">
    <source>
        <dbReference type="Proteomes" id="UP000298416"/>
    </source>
</evidence>
<reference evidence="4" key="1">
    <citation type="submission" date="2018-01" db="EMBL/GenBank/DDBJ databases">
        <authorList>
            <person name="Mao J.F."/>
        </authorList>
    </citation>
    <scope>NUCLEOTIDE SEQUENCE</scope>
    <source>
        <strain evidence="4">Huo1</strain>
        <tissue evidence="4">Leaf</tissue>
    </source>
</reference>
<dbReference type="EMBL" id="PNBA02000009">
    <property type="protein sequence ID" value="KAG6413132.1"/>
    <property type="molecule type" value="Genomic_DNA"/>
</dbReference>
<evidence type="ECO:0000256" key="3">
    <source>
        <dbReference type="SAM" id="MobiDB-lite"/>
    </source>
</evidence>
<accession>A0A8X8ZPH4</accession>
<proteinExistence type="inferred from homology"/>
<evidence type="ECO:0000256" key="1">
    <source>
        <dbReference type="ARBA" id="ARBA00006010"/>
    </source>
</evidence>
<evidence type="ECO:0008006" key="6">
    <source>
        <dbReference type="Google" id="ProtNLM"/>
    </source>
</evidence>
<organism evidence="4">
    <name type="scientific">Salvia splendens</name>
    <name type="common">Scarlet sage</name>
    <dbReference type="NCBI Taxonomy" id="180675"/>
    <lineage>
        <taxon>Eukaryota</taxon>
        <taxon>Viridiplantae</taxon>
        <taxon>Streptophyta</taxon>
        <taxon>Embryophyta</taxon>
        <taxon>Tracheophyta</taxon>
        <taxon>Spermatophyta</taxon>
        <taxon>Magnoliopsida</taxon>
        <taxon>eudicotyledons</taxon>
        <taxon>Gunneridae</taxon>
        <taxon>Pentapetalae</taxon>
        <taxon>asterids</taxon>
        <taxon>lamiids</taxon>
        <taxon>Lamiales</taxon>
        <taxon>Lamiaceae</taxon>
        <taxon>Nepetoideae</taxon>
        <taxon>Mentheae</taxon>
        <taxon>Salviinae</taxon>
        <taxon>Salvia</taxon>
        <taxon>Salvia subgen. Calosphace</taxon>
        <taxon>core Calosphace</taxon>
    </lineage>
</organism>